<dbReference type="EMBL" id="CAJNJA010040675">
    <property type="protein sequence ID" value="CAE7768251.1"/>
    <property type="molecule type" value="Genomic_DNA"/>
</dbReference>
<name>A0A812Y179_9DINO</name>
<feature type="non-terminal residue" evidence="1">
    <location>
        <position position="72"/>
    </location>
</feature>
<sequence length="72" mass="7448">MTSAVALFLAGADFDEADLPAGLEMRLNTLNDSDEEPSPEPVPSGVVGEAWVDAEASQIAEGPVGRVGAFEM</sequence>
<evidence type="ECO:0000313" key="1">
    <source>
        <dbReference type="EMBL" id="CAE7768251.1"/>
    </source>
</evidence>
<proteinExistence type="predicted"/>
<comment type="caution">
    <text evidence="1">The sequence shown here is derived from an EMBL/GenBank/DDBJ whole genome shotgun (WGS) entry which is preliminary data.</text>
</comment>
<dbReference type="Proteomes" id="UP000601435">
    <property type="component" value="Unassembled WGS sequence"/>
</dbReference>
<accession>A0A812Y179</accession>
<keyword evidence="2" id="KW-1185">Reference proteome</keyword>
<reference evidence="1" key="1">
    <citation type="submission" date="2021-02" db="EMBL/GenBank/DDBJ databases">
        <authorList>
            <person name="Dougan E. K."/>
            <person name="Rhodes N."/>
            <person name="Thang M."/>
            <person name="Chan C."/>
        </authorList>
    </citation>
    <scope>NUCLEOTIDE SEQUENCE</scope>
</reference>
<organism evidence="1 2">
    <name type="scientific">Symbiodinium necroappetens</name>
    <dbReference type="NCBI Taxonomy" id="1628268"/>
    <lineage>
        <taxon>Eukaryota</taxon>
        <taxon>Sar</taxon>
        <taxon>Alveolata</taxon>
        <taxon>Dinophyceae</taxon>
        <taxon>Suessiales</taxon>
        <taxon>Symbiodiniaceae</taxon>
        <taxon>Symbiodinium</taxon>
    </lineage>
</organism>
<dbReference type="AlphaFoldDB" id="A0A812Y179"/>
<protein>
    <submittedName>
        <fullName evidence="1">Ncapd2 protein</fullName>
    </submittedName>
</protein>
<evidence type="ECO:0000313" key="2">
    <source>
        <dbReference type="Proteomes" id="UP000601435"/>
    </source>
</evidence>
<gene>
    <name evidence="1" type="primary">Ncapd2</name>
    <name evidence="1" type="ORF">SNEC2469_LOCUS22424</name>
</gene>